<gene>
    <name evidence="9" type="primary">LOC111116974</name>
</gene>
<reference evidence="9" key="2">
    <citation type="submission" date="2025-08" db="UniProtKB">
        <authorList>
            <consortium name="RefSeq"/>
        </authorList>
    </citation>
    <scope>IDENTIFICATION</scope>
    <source>
        <tissue evidence="9">Whole sample</tissue>
    </source>
</reference>
<evidence type="ECO:0000256" key="3">
    <source>
        <dbReference type="ARBA" id="ARBA00022946"/>
    </source>
</evidence>
<dbReference type="InterPro" id="IPR007648">
    <property type="entry name" value="ATPase_inhibitor_mt"/>
</dbReference>
<keyword evidence="8" id="KW-1185">Reference proteome</keyword>
<evidence type="ECO:0000256" key="6">
    <source>
        <dbReference type="ARBA" id="ARBA00030036"/>
    </source>
</evidence>
<dbReference type="PANTHER" id="PTHR48417">
    <property type="entry name" value="ATP SYNTHASE F1 SUBUNIT EPSILON"/>
    <property type="match status" value="1"/>
</dbReference>
<dbReference type="PANTHER" id="PTHR48417:SF1">
    <property type="entry name" value="ATP SYNTHASE F1 SUBUNIT EPSILON"/>
    <property type="match status" value="1"/>
</dbReference>
<dbReference type="RefSeq" id="XP_022311748.1">
    <property type="nucleotide sequence ID" value="XM_022456040.1"/>
</dbReference>
<name>A0A8B8C7P3_CRAVI</name>
<dbReference type="GO" id="GO:0042030">
    <property type="term" value="F:ATPase inhibitor activity"/>
    <property type="evidence" value="ECO:0007669"/>
    <property type="project" value="InterPro"/>
</dbReference>
<dbReference type="GO" id="GO:0005739">
    <property type="term" value="C:mitochondrion"/>
    <property type="evidence" value="ECO:0007669"/>
    <property type="project" value="UniProtKB-SubCell"/>
</dbReference>
<organism evidence="8 9">
    <name type="scientific">Crassostrea virginica</name>
    <name type="common">Eastern oyster</name>
    <dbReference type="NCBI Taxonomy" id="6565"/>
    <lineage>
        <taxon>Eukaryota</taxon>
        <taxon>Metazoa</taxon>
        <taxon>Spiralia</taxon>
        <taxon>Lophotrochozoa</taxon>
        <taxon>Mollusca</taxon>
        <taxon>Bivalvia</taxon>
        <taxon>Autobranchia</taxon>
        <taxon>Pteriomorphia</taxon>
        <taxon>Ostreida</taxon>
        <taxon>Ostreoidea</taxon>
        <taxon>Ostreidae</taxon>
        <taxon>Crassostrea</taxon>
    </lineage>
</organism>
<dbReference type="OrthoDB" id="10045676at2759"/>
<dbReference type="GeneID" id="111116974"/>
<keyword evidence="4 7" id="KW-0175">Coiled coil</keyword>
<keyword evidence="3" id="KW-0809">Transit peptide</keyword>
<dbReference type="Gene3D" id="1.20.5.500">
    <property type="entry name" value="Single helix bin"/>
    <property type="match status" value="1"/>
</dbReference>
<evidence type="ECO:0000256" key="1">
    <source>
        <dbReference type="ARBA" id="ARBA00004173"/>
    </source>
</evidence>
<feature type="coiled-coil region" evidence="7">
    <location>
        <begin position="65"/>
        <end position="106"/>
    </location>
</feature>
<dbReference type="Pfam" id="PF04568">
    <property type="entry name" value="IATP"/>
    <property type="match status" value="1"/>
</dbReference>
<evidence type="ECO:0000256" key="4">
    <source>
        <dbReference type="ARBA" id="ARBA00023054"/>
    </source>
</evidence>
<evidence type="ECO:0000256" key="7">
    <source>
        <dbReference type="SAM" id="Coils"/>
    </source>
</evidence>
<protein>
    <recommendedName>
        <fullName evidence="6">ATP synthase F1 subunit epsilon</fullName>
    </recommendedName>
</protein>
<keyword evidence="5" id="KW-0496">Mitochondrion</keyword>
<dbReference type="Proteomes" id="UP000694844">
    <property type="component" value="Chromosome 1"/>
</dbReference>
<dbReference type="SUPFAM" id="SSF64602">
    <property type="entry name" value="F1 ATPase inhibitor, IF1, C-terminal domain"/>
    <property type="match status" value="1"/>
</dbReference>
<proteinExistence type="inferred from homology"/>
<dbReference type="FunFam" id="1.20.5.500:FF:000007">
    <property type="entry name" value="ATPase inhibitor, putative"/>
    <property type="match status" value="1"/>
</dbReference>
<comment type="similarity">
    <text evidence="2">Belongs to the ATPase inhibitor family.</text>
</comment>
<evidence type="ECO:0000256" key="2">
    <source>
        <dbReference type="ARBA" id="ARBA00010901"/>
    </source>
</evidence>
<accession>A0A8B8C7P3</accession>
<sequence>MALRLSGLKSLTRNFSLIGCRMMSNDLGGGSGKGGGTGGSIREAGGTFGKIEAAREEEFIRRLQKQQLQELRRHLDVEINILQKEVRSHQEAIKRHKQKIAELEGKTDSD</sequence>
<reference evidence="8" key="1">
    <citation type="submission" date="2024-06" db="UniProtKB">
        <authorList>
            <consortium name="RefSeq"/>
        </authorList>
    </citation>
    <scope>NUCLEOTIDE SEQUENCE [LARGE SCALE GENOMIC DNA]</scope>
</reference>
<dbReference type="AlphaFoldDB" id="A0A8B8C7P3"/>
<comment type="subcellular location">
    <subcellularLocation>
        <location evidence="1">Mitochondrion</location>
    </subcellularLocation>
</comment>
<evidence type="ECO:0000256" key="5">
    <source>
        <dbReference type="ARBA" id="ARBA00023128"/>
    </source>
</evidence>
<evidence type="ECO:0000313" key="9">
    <source>
        <dbReference type="RefSeq" id="XP_022311748.1"/>
    </source>
</evidence>
<evidence type="ECO:0000313" key="8">
    <source>
        <dbReference type="Proteomes" id="UP000694844"/>
    </source>
</evidence>